<dbReference type="EMBL" id="CP104013">
    <property type="protein sequence ID" value="UYP45067.1"/>
    <property type="molecule type" value="Genomic_DNA"/>
</dbReference>
<dbReference type="PANTHER" id="PTHR30154:SF34">
    <property type="entry name" value="TRANSCRIPTIONAL REGULATOR AZLB"/>
    <property type="match status" value="1"/>
</dbReference>
<proteinExistence type="predicted"/>
<dbReference type="InterPro" id="IPR019888">
    <property type="entry name" value="Tscrpt_reg_AsnC-like"/>
</dbReference>
<dbReference type="PANTHER" id="PTHR30154">
    <property type="entry name" value="LEUCINE-RESPONSIVE REGULATORY PROTEIN"/>
    <property type="match status" value="1"/>
</dbReference>
<dbReference type="InterPro" id="IPR036388">
    <property type="entry name" value="WH-like_DNA-bd_sf"/>
</dbReference>
<dbReference type="Gene3D" id="3.30.70.920">
    <property type="match status" value="1"/>
</dbReference>
<evidence type="ECO:0000313" key="2">
    <source>
        <dbReference type="Proteomes" id="UP001208689"/>
    </source>
</evidence>
<reference evidence="1" key="1">
    <citation type="submission" date="2022-09" db="EMBL/GenBank/DDBJ databases">
        <title>Actin cytoskeleton and complex cell architecture in an #Asgard archaeon.</title>
        <authorList>
            <person name="Ponce Toledo R.I."/>
            <person name="Schleper C."/>
            <person name="Rodrigues Oliveira T."/>
            <person name="Wollweber F."/>
            <person name="Xu J."/>
            <person name="Rittmann S."/>
            <person name="Klingl A."/>
            <person name="Pilhofer M."/>
        </authorList>
    </citation>
    <scope>NUCLEOTIDE SEQUENCE</scope>
    <source>
        <strain evidence="1">B-35</strain>
    </source>
</reference>
<evidence type="ECO:0000313" key="1">
    <source>
        <dbReference type="EMBL" id="UYP45067.1"/>
    </source>
</evidence>
<dbReference type="InterPro" id="IPR011008">
    <property type="entry name" value="Dimeric_a/b-barrel"/>
</dbReference>
<protein>
    <recommendedName>
        <fullName evidence="3">Lrp/AsnC family transcriptional regulator</fullName>
    </recommendedName>
</protein>
<sequence>MKNEQLDEVDEELIAFLFQNGREKLTKLAEMLQFVKKPSESQVKNKKPSMSHVSVQKRLVKLQEKMIKIQANCHINALKMISAYAMIETKDYETERRLIEKSRLCPRVSLVDRLSGKYNILIQIICPSIGDVNCFISSVIKSDDQIRSYKVYNSISNVKPGFIPIPQLSLEQKENKNTPCGMNCLFCGMYKDGTCLGCPATSFQNKKYSEFFSN</sequence>
<name>A0ABY6HRP8_9ARCH</name>
<accession>A0ABY6HRP8</accession>
<dbReference type="SMART" id="SM00344">
    <property type="entry name" value="HTH_ASNC"/>
    <property type="match status" value="1"/>
</dbReference>
<organism evidence="1 2">
    <name type="scientific">Candidatus Lokiarchaeum ossiferum</name>
    <dbReference type="NCBI Taxonomy" id="2951803"/>
    <lineage>
        <taxon>Archaea</taxon>
        <taxon>Promethearchaeati</taxon>
        <taxon>Promethearchaeota</taxon>
        <taxon>Promethearchaeia</taxon>
        <taxon>Promethearchaeales</taxon>
        <taxon>Promethearchaeaceae</taxon>
        <taxon>Candidatus Lokiarchaeum</taxon>
    </lineage>
</organism>
<dbReference type="SUPFAM" id="SSF54909">
    <property type="entry name" value="Dimeric alpha+beta barrel"/>
    <property type="match status" value="1"/>
</dbReference>
<gene>
    <name evidence="1" type="ORF">NEF87_001352</name>
</gene>
<dbReference type="Gene3D" id="1.10.10.10">
    <property type="entry name" value="Winged helix-like DNA-binding domain superfamily/Winged helix DNA-binding domain"/>
    <property type="match status" value="1"/>
</dbReference>
<keyword evidence="2" id="KW-1185">Reference proteome</keyword>
<evidence type="ECO:0008006" key="3">
    <source>
        <dbReference type="Google" id="ProtNLM"/>
    </source>
</evidence>
<dbReference type="Proteomes" id="UP001208689">
    <property type="component" value="Chromosome"/>
</dbReference>